<dbReference type="InterPro" id="IPR024072">
    <property type="entry name" value="DHFR-like_dom_sf"/>
</dbReference>
<evidence type="ECO:0000313" key="14">
    <source>
        <dbReference type="EMBL" id="RDL32102.1"/>
    </source>
</evidence>
<dbReference type="GeneID" id="43602353"/>
<dbReference type="STRING" id="2656787.A0A370TCX1"/>
<evidence type="ECO:0000256" key="12">
    <source>
        <dbReference type="ARBA" id="ARBA00049020"/>
    </source>
</evidence>
<dbReference type="GO" id="GO:0009231">
    <property type="term" value="P:riboflavin biosynthetic process"/>
    <property type="evidence" value="ECO:0007669"/>
    <property type="project" value="UniProtKB-KW"/>
</dbReference>
<evidence type="ECO:0000256" key="6">
    <source>
        <dbReference type="ARBA" id="ARBA00022619"/>
    </source>
</evidence>
<evidence type="ECO:0000313" key="15">
    <source>
        <dbReference type="Proteomes" id="UP000254866"/>
    </source>
</evidence>
<evidence type="ECO:0000256" key="1">
    <source>
        <dbReference type="ARBA" id="ARBA00003555"/>
    </source>
</evidence>
<dbReference type="PANTHER" id="PTHR38011">
    <property type="entry name" value="DIHYDROFOLATE REDUCTASE FAMILY PROTEIN (AFU_ORTHOLOGUE AFUA_8G06820)"/>
    <property type="match status" value="1"/>
</dbReference>
<comment type="function">
    <text evidence="1">Catalyzes an early step in riboflavin biosynthesis, the NADPH-dependent reduction of the ribose side chain of 2,5-diamino-6-ribosylamino-4(3H)-pyrimidinone 5'-phosphate, yielding 2,5-diamino-6-ribitylamino-4(3H)-pyrimidinone 5'-phosphate.</text>
</comment>
<comment type="pathway">
    <text evidence="2">Cofactor biosynthesis; riboflavin biosynthesis.</text>
</comment>
<dbReference type="InterPro" id="IPR050765">
    <property type="entry name" value="Riboflavin_Biosynth_HTPR"/>
</dbReference>
<protein>
    <recommendedName>
        <fullName evidence="5">2,5-diamino-6-ribosylamino-4(3H)-pyrimidinone 5'-phosphate reductase</fullName>
        <ecNumber evidence="4">1.1.1.302</ecNumber>
    </recommendedName>
    <alternativeName>
        <fullName evidence="10">2,5-diamino-6-(5-phospho-D-ribosylamino)pyrimidin-4(3H)-one reductase</fullName>
    </alternativeName>
    <alternativeName>
        <fullName evidence="9">2,5-diamino-6-ribitylamino-4(3H)-pyrimidinone 5'-phosphate synthase</fullName>
    </alternativeName>
</protein>
<organism evidence="14 15">
    <name type="scientific">Venustampulla echinocandica</name>
    <dbReference type="NCBI Taxonomy" id="2656787"/>
    <lineage>
        <taxon>Eukaryota</taxon>
        <taxon>Fungi</taxon>
        <taxon>Dikarya</taxon>
        <taxon>Ascomycota</taxon>
        <taxon>Pezizomycotina</taxon>
        <taxon>Leotiomycetes</taxon>
        <taxon>Helotiales</taxon>
        <taxon>Pleuroascaceae</taxon>
        <taxon>Venustampulla</taxon>
    </lineage>
</organism>
<evidence type="ECO:0000256" key="4">
    <source>
        <dbReference type="ARBA" id="ARBA00012851"/>
    </source>
</evidence>
<evidence type="ECO:0000256" key="9">
    <source>
        <dbReference type="ARBA" id="ARBA00030073"/>
    </source>
</evidence>
<dbReference type="Gene3D" id="3.40.430.10">
    <property type="entry name" value="Dihydrofolate Reductase, subunit A"/>
    <property type="match status" value="1"/>
</dbReference>
<evidence type="ECO:0000256" key="7">
    <source>
        <dbReference type="ARBA" id="ARBA00022857"/>
    </source>
</evidence>
<proteinExistence type="inferred from homology"/>
<name>A0A370TCX1_9HELO</name>
<dbReference type="Pfam" id="PF01872">
    <property type="entry name" value="RibD_C"/>
    <property type="match status" value="1"/>
</dbReference>
<evidence type="ECO:0000256" key="8">
    <source>
        <dbReference type="ARBA" id="ARBA00023002"/>
    </source>
</evidence>
<comment type="catalytic activity">
    <reaction evidence="11">
        <text>2,5-diamino-6-(1-D-ribitylamino)pyrimidin-4(3H)-one 5'-phosphate + NAD(+) = 2,5-diamino-6-(1-D-ribosylamino)pyrimidin-4(3H)-one 5'-phosphate + NADH + H(+)</text>
        <dbReference type="Rhea" id="RHEA:27274"/>
        <dbReference type="ChEBI" id="CHEBI:15378"/>
        <dbReference type="ChEBI" id="CHEBI:57540"/>
        <dbReference type="ChEBI" id="CHEBI:57945"/>
        <dbReference type="ChEBI" id="CHEBI:58890"/>
        <dbReference type="ChEBI" id="CHEBI:59545"/>
        <dbReference type="EC" id="1.1.1.302"/>
    </reaction>
</comment>
<dbReference type="RefSeq" id="XP_031866034.1">
    <property type="nucleotide sequence ID" value="XM_032018127.1"/>
</dbReference>
<sequence>MADDGRRHFQDHWGVHFPPGQVSRFESQLASPMPPPPLPVPLTLSEARRAELDPYLPEERTSFLMEGSLPEGLIQERRELPLRELLPHVTLTYAQSLDSQISLHPGVRTTLSGDETKAMTHYLRARHDAILIGVGTARADNPGLNTRFSYDGQQVVGLAQQPRPIILDPSKRWRDDLSTNLFERAVSGQGRAPWWVISRNEEFLIPQTPEEQLEDQVRMRRIEAIGGQCLVAGDYKSPGEGVDWAAILRTLGESGIRSVMIEGGATVINDLLRATNQVFIDALIITIAPTYLGNGGVVVTPLRSVSNQNEAILTDVKWLPYGQDAVMAWKRRREPESGARRIRQSHAVRNGDSKLLEGDLNLGATGTSSGSEAMASGALQEDLGPHYYVPAAQAQSEHISSRTIPFPLMSPLANEIIRAQKRSESSSDEPFDPNDPPAIKAYHVLLNLRNMIDNSMAKVTASFEAGEERNLVQAAIINAKYQMESVATSLCDCPLGQDCSIGMVRKALNLAKIPVNKTLRRSLDRIIAGCVFDE</sequence>
<feature type="domain" description="Bacterial bifunctional deaminase-reductase C-terminal" evidence="13">
    <location>
        <begin position="87"/>
        <end position="326"/>
    </location>
</feature>
<keyword evidence="7" id="KW-0521">NADP</keyword>
<evidence type="ECO:0000256" key="11">
    <source>
        <dbReference type="ARBA" id="ARBA00047550"/>
    </source>
</evidence>
<evidence type="ECO:0000256" key="3">
    <source>
        <dbReference type="ARBA" id="ARBA00009723"/>
    </source>
</evidence>
<keyword evidence="6" id="KW-0686">Riboflavin biosynthesis</keyword>
<dbReference type="EC" id="1.1.1.302" evidence="4"/>
<reference evidence="14 15" key="1">
    <citation type="journal article" date="2018" name="IMA Fungus">
        <title>IMA Genome-F 9: Draft genome sequence of Annulohypoxylon stygium, Aspergillus mulundensis, Berkeleyomyces basicola (syn. Thielaviopsis basicola), Ceratocystis smalleyi, two Cercospora beticola strains, Coleophoma cylindrospora, Fusarium fracticaudum, Phialophora cf. hyalina, and Morchella septimelata.</title>
        <authorList>
            <person name="Wingfield B.D."/>
            <person name="Bills G.F."/>
            <person name="Dong Y."/>
            <person name="Huang W."/>
            <person name="Nel W.J."/>
            <person name="Swalarsk-Parry B.S."/>
            <person name="Vaghefi N."/>
            <person name="Wilken P.M."/>
            <person name="An Z."/>
            <person name="de Beer Z.W."/>
            <person name="De Vos L."/>
            <person name="Chen L."/>
            <person name="Duong T.A."/>
            <person name="Gao Y."/>
            <person name="Hammerbacher A."/>
            <person name="Kikkert J.R."/>
            <person name="Li Y."/>
            <person name="Li H."/>
            <person name="Li K."/>
            <person name="Li Q."/>
            <person name="Liu X."/>
            <person name="Ma X."/>
            <person name="Naidoo K."/>
            <person name="Pethybridge S.J."/>
            <person name="Sun J."/>
            <person name="Steenkamp E.T."/>
            <person name="van der Nest M.A."/>
            <person name="van Wyk S."/>
            <person name="Wingfield M.J."/>
            <person name="Xiong C."/>
            <person name="Yue Q."/>
            <person name="Zhang X."/>
        </authorList>
    </citation>
    <scope>NUCLEOTIDE SEQUENCE [LARGE SCALE GENOMIC DNA]</scope>
    <source>
        <strain evidence="14 15">BP 5553</strain>
    </source>
</reference>
<dbReference type="AlphaFoldDB" id="A0A370TCX1"/>
<dbReference type="InterPro" id="IPR002734">
    <property type="entry name" value="RibDG_C"/>
</dbReference>
<evidence type="ECO:0000256" key="2">
    <source>
        <dbReference type="ARBA" id="ARBA00005104"/>
    </source>
</evidence>
<dbReference type="EMBL" id="NPIC01000011">
    <property type="protein sequence ID" value="RDL32102.1"/>
    <property type="molecule type" value="Genomic_DNA"/>
</dbReference>
<dbReference type="Proteomes" id="UP000254866">
    <property type="component" value="Unassembled WGS sequence"/>
</dbReference>
<dbReference type="PANTHER" id="PTHR38011:SF7">
    <property type="entry name" value="2,5-DIAMINO-6-RIBOSYLAMINO-4(3H)-PYRIMIDINONE 5'-PHOSPHATE REDUCTASE"/>
    <property type="match status" value="1"/>
</dbReference>
<evidence type="ECO:0000259" key="13">
    <source>
        <dbReference type="Pfam" id="PF01872"/>
    </source>
</evidence>
<comment type="similarity">
    <text evidence="3">Belongs to the HTP reductase family.</text>
</comment>
<evidence type="ECO:0000256" key="5">
    <source>
        <dbReference type="ARBA" id="ARBA00015035"/>
    </source>
</evidence>
<dbReference type="SUPFAM" id="SSF53597">
    <property type="entry name" value="Dihydrofolate reductase-like"/>
    <property type="match status" value="1"/>
</dbReference>
<comment type="catalytic activity">
    <reaction evidence="12">
        <text>2,5-diamino-6-(1-D-ribitylamino)pyrimidin-4(3H)-one 5'-phosphate + NADP(+) = 2,5-diamino-6-(1-D-ribosylamino)pyrimidin-4(3H)-one 5'-phosphate + NADPH + H(+)</text>
        <dbReference type="Rhea" id="RHEA:27278"/>
        <dbReference type="ChEBI" id="CHEBI:15378"/>
        <dbReference type="ChEBI" id="CHEBI:57783"/>
        <dbReference type="ChEBI" id="CHEBI:58349"/>
        <dbReference type="ChEBI" id="CHEBI:58890"/>
        <dbReference type="ChEBI" id="CHEBI:59545"/>
        <dbReference type="EC" id="1.1.1.302"/>
    </reaction>
</comment>
<accession>A0A370TCX1</accession>
<comment type="caution">
    <text evidence="14">The sequence shown here is derived from an EMBL/GenBank/DDBJ whole genome shotgun (WGS) entry which is preliminary data.</text>
</comment>
<keyword evidence="8" id="KW-0560">Oxidoreductase</keyword>
<keyword evidence="15" id="KW-1185">Reference proteome</keyword>
<dbReference type="OrthoDB" id="5432at2759"/>
<evidence type="ECO:0000256" key="10">
    <source>
        <dbReference type="ARBA" id="ARBA00031630"/>
    </source>
</evidence>
<dbReference type="GO" id="GO:0008703">
    <property type="term" value="F:5-amino-6-(5-phosphoribosylamino)uracil reductase activity"/>
    <property type="evidence" value="ECO:0007669"/>
    <property type="project" value="InterPro"/>
</dbReference>
<gene>
    <name evidence="14" type="ORF">BP5553_09504</name>
</gene>